<comment type="caution">
    <text evidence="1">The sequence shown here is derived from an EMBL/GenBank/DDBJ whole genome shotgun (WGS) entry which is preliminary data.</text>
</comment>
<proteinExistence type="predicted"/>
<accession>A0AAN6S3R0</accession>
<dbReference type="EMBL" id="MU853823">
    <property type="protein sequence ID" value="KAK3938751.1"/>
    <property type="molecule type" value="Genomic_DNA"/>
</dbReference>
<protein>
    <submittedName>
        <fullName evidence="1">Uncharacterized protein</fullName>
    </submittedName>
</protein>
<dbReference type="Proteomes" id="UP001303473">
    <property type="component" value="Unassembled WGS sequence"/>
</dbReference>
<evidence type="ECO:0000313" key="1">
    <source>
        <dbReference type="EMBL" id="KAK3938751.1"/>
    </source>
</evidence>
<evidence type="ECO:0000313" key="2">
    <source>
        <dbReference type="Proteomes" id="UP001303473"/>
    </source>
</evidence>
<dbReference type="AlphaFoldDB" id="A0AAN6S3R0"/>
<keyword evidence="2" id="KW-1185">Reference proteome</keyword>
<reference evidence="2" key="1">
    <citation type="journal article" date="2023" name="Mol. Phylogenet. Evol.">
        <title>Genome-scale phylogeny and comparative genomics of the fungal order Sordariales.</title>
        <authorList>
            <person name="Hensen N."/>
            <person name="Bonometti L."/>
            <person name="Westerberg I."/>
            <person name="Brannstrom I.O."/>
            <person name="Guillou S."/>
            <person name="Cros-Aarteil S."/>
            <person name="Calhoun S."/>
            <person name="Haridas S."/>
            <person name="Kuo A."/>
            <person name="Mondo S."/>
            <person name="Pangilinan J."/>
            <person name="Riley R."/>
            <person name="LaButti K."/>
            <person name="Andreopoulos B."/>
            <person name="Lipzen A."/>
            <person name="Chen C."/>
            <person name="Yan M."/>
            <person name="Daum C."/>
            <person name="Ng V."/>
            <person name="Clum A."/>
            <person name="Steindorff A."/>
            <person name="Ohm R.A."/>
            <person name="Martin F."/>
            <person name="Silar P."/>
            <person name="Natvig D.O."/>
            <person name="Lalanne C."/>
            <person name="Gautier V."/>
            <person name="Ament-Velasquez S.L."/>
            <person name="Kruys A."/>
            <person name="Hutchinson M.I."/>
            <person name="Powell A.J."/>
            <person name="Barry K."/>
            <person name="Miller A.N."/>
            <person name="Grigoriev I.V."/>
            <person name="Debuchy R."/>
            <person name="Gladieux P."/>
            <person name="Hiltunen Thoren M."/>
            <person name="Johannesson H."/>
        </authorList>
    </citation>
    <scope>NUCLEOTIDE SEQUENCE [LARGE SCALE GENOMIC DNA]</scope>
    <source>
        <strain evidence="2">CBS 340.73</strain>
    </source>
</reference>
<sequence>MTVVFVQAPVSVVFGDGVFGAKVGHFGCSERHNVGDSSICRRFELCRSEDMDLSDTTQPLDKDDESDKKKRLKRNRKTLKCLAVKTRETRPFLSRAPVPLRRSASPYGDLCDPDFTPEWEGAAGSILSASPDPDTVAKLRNLYDKLMTPWACRTRCRGDEHRHAWGHVVQDMREVGARETA</sequence>
<name>A0AAN6S3R0_9PEZI</name>
<gene>
    <name evidence="1" type="ORF">QBC46DRAFT_343228</name>
</gene>
<organism evidence="1 2">
    <name type="scientific">Diplogelasinospora grovesii</name>
    <dbReference type="NCBI Taxonomy" id="303347"/>
    <lineage>
        <taxon>Eukaryota</taxon>
        <taxon>Fungi</taxon>
        <taxon>Dikarya</taxon>
        <taxon>Ascomycota</taxon>
        <taxon>Pezizomycotina</taxon>
        <taxon>Sordariomycetes</taxon>
        <taxon>Sordariomycetidae</taxon>
        <taxon>Sordariales</taxon>
        <taxon>Diplogelasinosporaceae</taxon>
        <taxon>Diplogelasinospora</taxon>
    </lineage>
</organism>